<organism evidence="2 3">
    <name type="scientific">Genlisea aurea</name>
    <dbReference type="NCBI Taxonomy" id="192259"/>
    <lineage>
        <taxon>Eukaryota</taxon>
        <taxon>Viridiplantae</taxon>
        <taxon>Streptophyta</taxon>
        <taxon>Embryophyta</taxon>
        <taxon>Tracheophyta</taxon>
        <taxon>Spermatophyta</taxon>
        <taxon>Magnoliopsida</taxon>
        <taxon>eudicotyledons</taxon>
        <taxon>Gunneridae</taxon>
        <taxon>Pentapetalae</taxon>
        <taxon>asterids</taxon>
        <taxon>lamiids</taxon>
        <taxon>Lamiales</taxon>
        <taxon>Lentibulariaceae</taxon>
        <taxon>Genlisea</taxon>
    </lineage>
</organism>
<dbReference type="EMBL" id="AUSU01000074">
    <property type="protein sequence ID" value="EPS74419.1"/>
    <property type="molecule type" value="Genomic_DNA"/>
</dbReference>
<feature type="non-terminal residue" evidence="2">
    <location>
        <position position="1"/>
    </location>
</feature>
<keyword evidence="3" id="KW-1185">Reference proteome</keyword>
<dbReference type="PANTHER" id="PTHR31110:SF3">
    <property type="entry name" value="PORTAL PROTEIN"/>
    <property type="match status" value="1"/>
</dbReference>
<feature type="region of interest" description="Disordered" evidence="1">
    <location>
        <begin position="851"/>
        <end position="876"/>
    </location>
</feature>
<gene>
    <name evidence="2" type="ORF">M569_00332</name>
</gene>
<dbReference type="PANTHER" id="PTHR31110">
    <property type="entry name" value="PESTICIDAL CRYSTAL CRY8BA PROTEIN"/>
    <property type="match status" value="1"/>
</dbReference>
<evidence type="ECO:0000313" key="2">
    <source>
        <dbReference type="EMBL" id="EPS74419.1"/>
    </source>
</evidence>
<evidence type="ECO:0008006" key="4">
    <source>
        <dbReference type="Google" id="ProtNLM"/>
    </source>
</evidence>
<evidence type="ECO:0000313" key="3">
    <source>
        <dbReference type="Proteomes" id="UP000015453"/>
    </source>
</evidence>
<dbReference type="AlphaFoldDB" id="S8D3X0"/>
<feature type="non-terminal residue" evidence="2">
    <location>
        <position position="876"/>
    </location>
</feature>
<dbReference type="OrthoDB" id="1896158at2759"/>
<proteinExistence type="predicted"/>
<evidence type="ECO:0000256" key="1">
    <source>
        <dbReference type="SAM" id="MobiDB-lite"/>
    </source>
</evidence>
<feature type="compositionally biased region" description="Basic and acidic residues" evidence="1">
    <location>
        <begin position="867"/>
        <end position="876"/>
    </location>
</feature>
<sequence length="876" mass="100029">SGQNAWQALVSYDACVRLCLHLWARGCAEAPEFLRDESLLLRDAFGLHKLLLQPQGLKHKEVNKKTTEQGRAIDARRTVGKIRLEVKKLRIVPRRKLRNTSSMRALIYQTGAEYLHHVSSVMKHRINSLKFSSLSFPSEESMVCLVRLKSLADEDEVEPDSTTILKPGEYHDFYPESQGDVLLLQVQDAMKNIHGTAMISVSSLTDNHNDRVRWWSVHDNDHECVGKVLLSIGSTFTSDDNVFMKSGTIVETLAYDLLMEAAMRAQQFNARNLHIDGLWKWILTEFADYYGVSDSYAKLRYLSYIMNVATPTKDCLEVLHELLLHVLKARNQRNLTRQEKSILLDCETQIKRLLADVFQNYKSLDESSVTGLADVSVPISENVAPALAPAVKLYSLLHDILSQDAQNILRNHLQIAAMKRCRFHMLETDEFVSSNSETGVLDSEAISKSYMKMKNLCISFRKEIAVDIKIHNQHIFPSSIDLSAITSRVYSTELRKRLQTCIASWPPSSPMPHVNDLLVAVVDFERSLELWNISPVQGGINARELYHDYIMVWIQDMQLEILEVCKAEKVAWSGVVTKYSTSSFAEEIFEKLTRMVMEYEVVTSRWPEYTLILENAVANMERAIIKSVERQYHEILAPLKNSIPKRLGMQVQKLAGRQSNTYYSVHHQLGTFLNTIKRILDVLHCRVKDKLKSWATYLPSSNGDNESSFGEQMNVVTVLLRTKYKNYIQAVVLKLSANMQSGRSTRLQRLLEDTKEADGEMQIRERMQLLSTQISDCVSSLHEAFTTQIFIAASRALWDKMGQIVLKFLEGRKENRVWYTGAYHALGILDDIFASQMQRLLGNALQEKDLEPPRSITEARSILSRDSNNRMESSSH</sequence>
<comment type="caution">
    <text evidence="2">The sequence shown here is derived from an EMBL/GenBank/DDBJ whole genome shotgun (WGS) entry which is preliminary data.</text>
</comment>
<name>S8D3X0_9LAMI</name>
<protein>
    <recommendedName>
        <fullName evidence="4">MHD1 domain-containing protein</fullName>
    </recommendedName>
</protein>
<dbReference type="Proteomes" id="UP000015453">
    <property type="component" value="Unassembled WGS sequence"/>
</dbReference>
<reference evidence="2 3" key="1">
    <citation type="journal article" date="2013" name="BMC Genomics">
        <title>The miniature genome of a carnivorous plant Genlisea aurea contains a low number of genes and short non-coding sequences.</title>
        <authorList>
            <person name="Leushkin E.V."/>
            <person name="Sutormin R.A."/>
            <person name="Nabieva E.R."/>
            <person name="Penin A.A."/>
            <person name="Kondrashov A.S."/>
            <person name="Logacheva M.D."/>
        </authorList>
    </citation>
    <scope>NUCLEOTIDE SEQUENCE [LARGE SCALE GENOMIC DNA]</scope>
</reference>
<accession>S8D3X0</accession>